<keyword evidence="5" id="KW-0325">Glycoprotein</keyword>
<evidence type="ECO:0000259" key="7">
    <source>
        <dbReference type="PROSITE" id="PS50026"/>
    </source>
</evidence>
<evidence type="ECO:0000256" key="4">
    <source>
        <dbReference type="ARBA" id="ARBA00023157"/>
    </source>
</evidence>
<name>A0A8T2N9S0_9TELE</name>
<dbReference type="Gene3D" id="2.10.25.10">
    <property type="entry name" value="Laminin"/>
    <property type="match status" value="3"/>
</dbReference>
<keyword evidence="4 6" id="KW-1015">Disulfide bond</keyword>
<feature type="domain" description="EGF-like" evidence="7">
    <location>
        <begin position="54"/>
        <end position="89"/>
    </location>
</feature>
<dbReference type="PROSITE" id="PS01187">
    <property type="entry name" value="EGF_CA"/>
    <property type="match status" value="1"/>
</dbReference>
<proteinExistence type="predicted"/>
<feature type="domain" description="EGF-like" evidence="7">
    <location>
        <begin position="91"/>
        <end position="130"/>
    </location>
</feature>
<dbReference type="PANTHER" id="PTHR45836">
    <property type="entry name" value="SLIT HOMOLOG"/>
    <property type="match status" value="1"/>
</dbReference>
<dbReference type="InterPro" id="IPR000742">
    <property type="entry name" value="EGF"/>
</dbReference>
<dbReference type="FunFam" id="2.10.25.10:FF:000099">
    <property type="entry name" value="Slit guidance ligand 2"/>
    <property type="match status" value="1"/>
</dbReference>
<dbReference type="GO" id="GO:0005509">
    <property type="term" value="F:calcium ion binding"/>
    <property type="evidence" value="ECO:0007669"/>
    <property type="project" value="InterPro"/>
</dbReference>
<dbReference type="GO" id="GO:0008201">
    <property type="term" value="F:heparin binding"/>
    <property type="evidence" value="ECO:0007669"/>
    <property type="project" value="TreeGrafter"/>
</dbReference>
<feature type="domain" description="EGF-like" evidence="7">
    <location>
        <begin position="132"/>
        <end position="168"/>
    </location>
</feature>
<dbReference type="CDD" id="cd00054">
    <property type="entry name" value="EGF_CA"/>
    <property type="match status" value="2"/>
</dbReference>
<dbReference type="FunFam" id="2.10.25.10:FF:000063">
    <property type="entry name" value="Slit guidance ligand 2"/>
    <property type="match status" value="1"/>
</dbReference>
<comment type="caution">
    <text evidence="8">The sequence shown here is derived from an EMBL/GenBank/DDBJ whole genome shotgun (WGS) entry which is preliminary data.</text>
</comment>
<keyword evidence="9" id="KW-1185">Reference proteome</keyword>
<keyword evidence="2" id="KW-0732">Signal</keyword>
<dbReference type="SMART" id="SM00179">
    <property type="entry name" value="EGF_CA"/>
    <property type="match status" value="3"/>
</dbReference>
<evidence type="ECO:0000256" key="6">
    <source>
        <dbReference type="PROSITE-ProRule" id="PRU00076"/>
    </source>
</evidence>
<reference evidence="8" key="1">
    <citation type="thesis" date="2021" institute="BYU ScholarsArchive" country="Provo, UT, USA">
        <title>Applications of and Algorithms for Genome Assembly and Genomic Analyses with an Emphasis on Marine Teleosts.</title>
        <authorList>
            <person name="Pickett B.D."/>
        </authorList>
    </citation>
    <scope>NUCLEOTIDE SEQUENCE</scope>
    <source>
        <strain evidence="8">HI-2016</strain>
    </source>
</reference>
<evidence type="ECO:0000256" key="5">
    <source>
        <dbReference type="ARBA" id="ARBA00023180"/>
    </source>
</evidence>
<dbReference type="InterPro" id="IPR001881">
    <property type="entry name" value="EGF-like_Ca-bd_dom"/>
</dbReference>
<gene>
    <name evidence="8" type="ORF">JZ751_029763</name>
</gene>
<evidence type="ECO:0000256" key="3">
    <source>
        <dbReference type="ARBA" id="ARBA00022737"/>
    </source>
</evidence>
<organism evidence="8 9">
    <name type="scientific">Albula glossodonta</name>
    <name type="common">roundjaw bonefish</name>
    <dbReference type="NCBI Taxonomy" id="121402"/>
    <lineage>
        <taxon>Eukaryota</taxon>
        <taxon>Metazoa</taxon>
        <taxon>Chordata</taxon>
        <taxon>Craniata</taxon>
        <taxon>Vertebrata</taxon>
        <taxon>Euteleostomi</taxon>
        <taxon>Actinopterygii</taxon>
        <taxon>Neopterygii</taxon>
        <taxon>Teleostei</taxon>
        <taxon>Albuliformes</taxon>
        <taxon>Albulidae</taxon>
        <taxon>Albula</taxon>
    </lineage>
</organism>
<accession>A0A8T2N9S0</accession>
<dbReference type="InterPro" id="IPR051355">
    <property type="entry name" value="Notch/Slit_guidance"/>
</dbReference>
<feature type="disulfide bond" evidence="6">
    <location>
        <begin position="120"/>
        <end position="129"/>
    </location>
</feature>
<dbReference type="FunFam" id="2.10.25.10:FF:000054">
    <property type="entry name" value="Slit guidance ligand 2"/>
    <property type="match status" value="1"/>
</dbReference>
<protein>
    <recommendedName>
        <fullName evidence="7">EGF-like domain-containing protein</fullName>
    </recommendedName>
</protein>
<dbReference type="SUPFAM" id="SSF57196">
    <property type="entry name" value="EGF/Laminin"/>
    <property type="match status" value="3"/>
</dbReference>
<keyword evidence="3" id="KW-0677">Repeat</keyword>
<evidence type="ECO:0000256" key="2">
    <source>
        <dbReference type="ARBA" id="ARBA00022729"/>
    </source>
</evidence>
<dbReference type="GO" id="GO:0050919">
    <property type="term" value="P:negative chemotaxis"/>
    <property type="evidence" value="ECO:0007669"/>
    <property type="project" value="TreeGrafter"/>
</dbReference>
<dbReference type="PROSITE" id="PS50026">
    <property type="entry name" value="EGF_3"/>
    <property type="match status" value="3"/>
</dbReference>
<sequence length="180" mass="19752">MHWLSEWVKSGYKEPGIARCAGPGEMTDKLLLTTPSKKFTCQGPVDVNILAKCNPCLSNPCKNDGTCNNDPVDFYRCTCPYGFKGQDCGIPIHACISNPCENGGTCHLKEGEETSFWCVCADGFEGEKCEINIDDCDDNDCENNSTCIDGINNYTCLCPPEYTGELTSDSICAGRERRMI</sequence>
<dbReference type="OrthoDB" id="283575at2759"/>
<dbReference type="PANTHER" id="PTHR45836:SF2">
    <property type="entry name" value="SLIT HOMOLOG 2 PROTEIN"/>
    <property type="match status" value="1"/>
</dbReference>
<dbReference type="EMBL" id="JAFBMS010000095">
    <property type="protein sequence ID" value="KAG9337095.1"/>
    <property type="molecule type" value="Genomic_DNA"/>
</dbReference>
<dbReference type="PROSITE" id="PS00022">
    <property type="entry name" value="EGF_1"/>
    <property type="match status" value="2"/>
</dbReference>
<dbReference type="Proteomes" id="UP000824540">
    <property type="component" value="Unassembled WGS sequence"/>
</dbReference>
<keyword evidence="1 6" id="KW-0245">EGF-like domain</keyword>
<dbReference type="SMART" id="SM00181">
    <property type="entry name" value="EGF"/>
    <property type="match status" value="3"/>
</dbReference>
<evidence type="ECO:0000313" key="8">
    <source>
        <dbReference type="EMBL" id="KAG9337095.1"/>
    </source>
</evidence>
<dbReference type="GO" id="GO:0031290">
    <property type="term" value="P:retinal ganglion cell axon guidance"/>
    <property type="evidence" value="ECO:0007669"/>
    <property type="project" value="TreeGrafter"/>
</dbReference>
<evidence type="ECO:0000313" key="9">
    <source>
        <dbReference type="Proteomes" id="UP000824540"/>
    </source>
</evidence>
<dbReference type="PROSITE" id="PS01186">
    <property type="entry name" value="EGF_2"/>
    <property type="match status" value="2"/>
</dbReference>
<dbReference type="InterPro" id="IPR000152">
    <property type="entry name" value="EGF-type_Asp/Asn_hydroxyl_site"/>
</dbReference>
<dbReference type="PROSITE" id="PS00010">
    <property type="entry name" value="ASX_HYDROXYL"/>
    <property type="match status" value="1"/>
</dbReference>
<evidence type="ECO:0000256" key="1">
    <source>
        <dbReference type="ARBA" id="ARBA00022536"/>
    </source>
</evidence>
<comment type="caution">
    <text evidence="6">Lacks conserved residue(s) required for the propagation of feature annotation.</text>
</comment>
<dbReference type="AlphaFoldDB" id="A0A8T2N9S0"/>
<dbReference type="GO" id="GO:0048495">
    <property type="term" value="F:Roundabout binding"/>
    <property type="evidence" value="ECO:0007669"/>
    <property type="project" value="TreeGrafter"/>
</dbReference>
<dbReference type="Pfam" id="PF00008">
    <property type="entry name" value="EGF"/>
    <property type="match status" value="3"/>
</dbReference>
<dbReference type="GO" id="GO:0030308">
    <property type="term" value="P:negative regulation of cell growth"/>
    <property type="evidence" value="ECO:0007669"/>
    <property type="project" value="TreeGrafter"/>
</dbReference>
<dbReference type="InterPro" id="IPR018097">
    <property type="entry name" value="EGF_Ca-bd_CS"/>
</dbReference>
<feature type="disulfide bond" evidence="6">
    <location>
        <begin position="79"/>
        <end position="88"/>
    </location>
</feature>